<name>A0AA39NT24_9AGAR</name>
<comment type="caution">
    <text evidence="1">The sequence shown here is derived from an EMBL/GenBank/DDBJ whole genome shotgun (WGS) entry which is preliminary data.</text>
</comment>
<keyword evidence="2" id="KW-1185">Reference proteome</keyword>
<gene>
    <name evidence="1" type="ORF">IW261DRAFT_1425297</name>
</gene>
<proteinExistence type="predicted"/>
<dbReference type="Proteomes" id="UP001175227">
    <property type="component" value="Unassembled WGS sequence"/>
</dbReference>
<evidence type="ECO:0000313" key="2">
    <source>
        <dbReference type="Proteomes" id="UP001175227"/>
    </source>
</evidence>
<reference evidence="1" key="1">
    <citation type="submission" date="2023-06" db="EMBL/GenBank/DDBJ databases">
        <authorList>
            <consortium name="Lawrence Berkeley National Laboratory"/>
            <person name="Ahrendt S."/>
            <person name="Sahu N."/>
            <person name="Indic B."/>
            <person name="Wong-Bajracharya J."/>
            <person name="Merenyi Z."/>
            <person name="Ke H.-M."/>
            <person name="Monk M."/>
            <person name="Kocsube S."/>
            <person name="Drula E."/>
            <person name="Lipzen A."/>
            <person name="Balint B."/>
            <person name="Henrissat B."/>
            <person name="Andreopoulos B."/>
            <person name="Martin F.M."/>
            <person name="Harder C.B."/>
            <person name="Rigling D."/>
            <person name="Ford K.L."/>
            <person name="Foster G.D."/>
            <person name="Pangilinan J."/>
            <person name="Papanicolaou A."/>
            <person name="Barry K."/>
            <person name="LaButti K."/>
            <person name="Viragh M."/>
            <person name="Koriabine M."/>
            <person name="Yan M."/>
            <person name="Riley R."/>
            <person name="Champramary S."/>
            <person name="Plett K.L."/>
            <person name="Tsai I.J."/>
            <person name="Slot J."/>
            <person name="Sipos G."/>
            <person name="Plett J."/>
            <person name="Nagy L.G."/>
            <person name="Grigoriev I.V."/>
        </authorList>
    </citation>
    <scope>NUCLEOTIDE SEQUENCE</scope>
    <source>
        <strain evidence="1">ICMP 16352</strain>
    </source>
</reference>
<dbReference type="EMBL" id="JAUEPR010000052">
    <property type="protein sequence ID" value="KAK0471318.1"/>
    <property type="molecule type" value="Genomic_DNA"/>
</dbReference>
<protein>
    <submittedName>
        <fullName evidence="1">Uncharacterized protein</fullName>
    </submittedName>
</protein>
<evidence type="ECO:0000313" key="1">
    <source>
        <dbReference type="EMBL" id="KAK0471318.1"/>
    </source>
</evidence>
<sequence>MIDDQHHSSLSVQLRLLGEDNFNPGNLFIPGWYSMDPFTVLPIEVLQKIFQHYLLDWPSVDGWSLGHPKTPFLSRFKHSQQNPYRDSTPIRKRSSWHHPGPYPFLLDSHGKKYYPILSLAVALFKFPDCTTFSGSSRDCRELITIHSHASSGDASVPLLLPNLHKLSFNDPNLLCAADVNLILDMVEFWNSGRLRNVCIGYVFGADIEELEGRLSHLNSLPGVAIELAEFSSRED</sequence>
<accession>A0AA39NT24</accession>
<dbReference type="AlphaFoldDB" id="A0AA39NT24"/>
<organism evidence="1 2">
    <name type="scientific">Armillaria novae-zelandiae</name>
    <dbReference type="NCBI Taxonomy" id="153914"/>
    <lineage>
        <taxon>Eukaryota</taxon>
        <taxon>Fungi</taxon>
        <taxon>Dikarya</taxon>
        <taxon>Basidiomycota</taxon>
        <taxon>Agaricomycotina</taxon>
        <taxon>Agaricomycetes</taxon>
        <taxon>Agaricomycetidae</taxon>
        <taxon>Agaricales</taxon>
        <taxon>Marasmiineae</taxon>
        <taxon>Physalacriaceae</taxon>
        <taxon>Armillaria</taxon>
    </lineage>
</organism>